<dbReference type="PANTHER" id="PTHR12558:SF13">
    <property type="entry name" value="CELL DIVISION CYCLE PROTEIN 27 HOMOLOG"/>
    <property type="match status" value="1"/>
</dbReference>
<reference evidence="4" key="1">
    <citation type="journal article" date="2019" name="Int. J. Syst. Evol. Microbiol.">
        <title>The Global Catalogue of Microorganisms (GCM) 10K type strain sequencing project: providing services to taxonomists for standard genome sequencing and annotation.</title>
        <authorList>
            <consortium name="The Broad Institute Genomics Platform"/>
            <consortium name="The Broad Institute Genome Sequencing Center for Infectious Disease"/>
            <person name="Wu L."/>
            <person name="Ma J."/>
        </authorList>
    </citation>
    <scope>NUCLEOTIDE SEQUENCE [LARGE SCALE GENOMIC DNA]</scope>
    <source>
        <strain evidence="4">CGMCC 1.16026</strain>
    </source>
</reference>
<feature type="region of interest" description="Disordered" evidence="2">
    <location>
        <begin position="1"/>
        <end position="20"/>
    </location>
</feature>
<evidence type="ECO:0000256" key="2">
    <source>
        <dbReference type="SAM" id="MobiDB-lite"/>
    </source>
</evidence>
<keyword evidence="1" id="KW-0802">TPR repeat</keyword>
<protein>
    <submittedName>
        <fullName evidence="3">Tetratricopeptide repeat protein</fullName>
    </submittedName>
</protein>
<comment type="caution">
    <text evidence="3">The sequence shown here is derived from an EMBL/GenBank/DDBJ whole genome shotgun (WGS) entry which is preliminary data.</text>
</comment>
<sequence length="490" mass="54311">MSFWDIVTDHDPEMMPPSDKSAAAQTAAGITGAALAVAATAVAALYAPSSLSTLGRSISIGGRAASNSLRSGMDARDQVTEQNERNAARRRELGLRFLERASERNPDNLVILCRLARARFANGQANGALKASETAYSKDPSNIEARLLTAYFSLALSQNERARALLSSIDHVRAEGWLLAGLADRLPKPSFSELEEKVWRWITENDPNNAIAWQRRGYFYEAKNRLADATEHYERASIIDGTMPRPWETAFSNATRAMEEGRGDDARALYNRARSFKPLWVDPILQLGILSVRESKTDEAISLFITATKFEPENGRAFLLLGNTYKSKNELAAAREAWNKAFELNTELPVPWVLQANEAKSRIAARDYDGARQQLDEADKSWSGWRKTADLRAALERKIEAENAEKLGDQAILQRQYDVALKHWQEAIALDSTSCSPMLKIGAVVADRGDLSEALPFFQRASDLGDARAASALQLCRIYYDFVPELGPQV</sequence>
<evidence type="ECO:0000256" key="1">
    <source>
        <dbReference type="PROSITE-ProRule" id="PRU00339"/>
    </source>
</evidence>
<accession>A0ABW1ZAT9</accession>
<dbReference type="InterPro" id="IPR019734">
    <property type="entry name" value="TPR_rpt"/>
</dbReference>
<keyword evidence="4" id="KW-1185">Reference proteome</keyword>
<evidence type="ECO:0000313" key="3">
    <source>
        <dbReference type="EMBL" id="MFC6646589.1"/>
    </source>
</evidence>
<dbReference type="Pfam" id="PF14559">
    <property type="entry name" value="TPR_19"/>
    <property type="match status" value="1"/>
</dbReference>
<name>A0ABW1ZAT9_9BACT</name>
<dbReference type="InterPro" id="IPR011990">
    <property type="entry name" value="TPR-like_helical_dom_sf"/>
</dbReference>
<dbReference type="PROSITE" id="PS50005">
    <property type="entry name" value="TPR"/>
    <property type="match status" value="2"/>
</dbReference>
<dbReference type="Proteomes" id="UP001596391">
    <property type="component" value="Unassembled WGS sequence"/>
</dbReference>
<gene>
    <name evidence="3" type="ORF">ACFQBQ_13535</name>
</gene>
<dbReference type="SMART" id="SM00028">
    <property type="entry name" value="TPR"/>
    <property type="match status" value="6"/>
</dbReference>
<dbReference type="EMBL" id="JBHSWI010000001">
    <property type="protein sequence ID" value="MFC6646589.1"/>
    <property type="molecule type" value="Genomic_DNA"/>
</dbReference>
<dbReference type="RefSeq" id="WP_263370245.1">
    <property type="nucleotide sequence ID" value="NZ_JAGSYD010000001.1"/>
</dbReference>
<organism evidence="3 4">
    <name type="scientific">Granulicella cerasi</name>
    <dbReference type="NCBI Taxonomy" id="741063"/>
    <lineage>
        <taxon>Bacteria</taxon>
        <taxon>Pseudomonadati</taxon>
        <taxon>Acidobacteriota</taxon>
        <taxon>Terriglobia</taxon>
        <taxon>Terriglobales</taxon>
        <taxon>Acidobacteriaceae</taxon>
        <taxon>Granulicella</taxon>
    </lineage>
</organism>
<dbReference type="PANTHER" id="PTHR12558">
    <property type="entry name" value="CELL DIVISION CYCLE 16,23,27"/>
    <property type="match status" value="1"/>
</dbReference>
<feature type="repeat" description="TPR" evidence="1">
    <location>
        <begin position="315"/>
        <end position="348"/>
    </location>
</feature>
<dbReference type="Pfam" id="PF13432">
    <property type="entry name" value="TPR_16"/>
    <property type="match status" value="1"/>
</dbReference>
<feature type="repeat" description="TPR" evidence="1">
    <location>
        <begin position="281"/>
        <end position="314"/>
    </location>
</feature>
<proteinExistence type="predicted"/>
<evidence type="ECO:0000313" key="4">
    <source>
        <dbReference type="Proteomes" id="UP001596391"/>
    </source>
</evidence>
<dbReference type="Gene3D" id="1.25.40.10">
    <property type="entry name" value="Tetratricopeptide repeat domain"/>
    <property type="match status" value="2"/>
</dbReference>
<dbReference type="SUPFAM" id="SSF48452">
    <property type="entry name" value="TPR-like"/>
    <property type="match status" value="2"/>
</dbReference>